<comment type="caution">
    <text evidence="5">The sequence shown here is derived from an EMBL/GenBank/DDBJ whole genome shotgun (WGS) entry which is preliminary data.</text>
</comment>
<keyword evidence="2" id="KW-1133">Transmembrane helix</keyword>
<dbReference type="InterPro" id="IPR043128">
    <property type="entry name" value="Rev_trsase/Diguanyl_cyclase"/>
</dbReference>
<protein>
    <submittedName>
        <fullName evidence="5">Diguanylate cyclase</fullName>
    </submittedName>
</protein>
<dbReference type="CDD" id="cd01949">
    <property type="entry name" value="GGDEF"/>
    <property type="match status" value="1"/>
</dbReference>
<dbReference type="PATRIC" id="fig|39960.10.peg.1984"/>
<evidence type="ECO:0000259" key="4">
    <source>
        <dbReference type="PROSITE" id="PS50887"/>
    </source>
</evidence>
<dbReference type="RefSeq" id="WP_081845514.1">
    <property type="nucleotide sequence ID" value="NZ_CP017057.1"/>
</dbReference>
<evidence type="ECO:0000256" key="2">
    <source>
        <dbReference type="SAM" id="Phobius"/>
    </source>
</evidence>
<sequence>MTATHGTIQTLHKGTAEERAGEGQAQRDIVALGITTAAILLFVATGGVVVPDTLMALMGTGSGADPLLTTALLLNIALIIFAWRRYRELIREIEERRRAEAQARELAERDPLTGCLNRRSMAEVTEALRIRTAERGQAIAYAMIDLDNFKQVNDMHGHHAGDQVLCQFADRVREVLPKSARLARLGGDEFAFVTPFDPARRERIDDLVIRLYEGLALPFQLDSVTLEITMSVGVTSDHCPDGLEPLSASGDTLLHRADIAMYQAKKQGKNRFFWFEPSMENELRFRNELETGIRHGITRGEFVPFYEQQIDLDTGELVGFEMLARWRSPQFGLVSPEIFIPVAEEIGLIAELSEQLMRQAFADARGWDEALTLSINISPVQLRDPWFAQKLLKLLVEHSFPAQRLEIEITESCLHENIGLVRSMITSLRNQGVKVSLDDFGTGYSSLEQLRSLPFDRLKIDRSFIKDLTENGGKSRIVDAIVSLGRGLEMPITAEGIEHEDILTALRKMGEFKGQGYLYGRPETAEQVHERLSIAGRLAGSAMADAPNAGAEGIELPDLGALARSVARAARGDNAGDNRGGEMGGPGESGDPDHGGAAPHPGGTALDGGPILPRRARH</sequence>
<dbReference type="NCBIfam" id="TIGR00254">
    <property type="entry name" value="GGDEF"/>
    <property type="match status" value="1"/>
</dbReference>
<dbReference type="PANTHER" id="PTHR44757:SF2">
    <property type="entry name" value="BIOFILM ARCHITECTURE MAINTENANCE PROTEIN MBAA"/>
    <property type="match status" value="1"/>
</dbReference>
<keyword evidence="2" id="KW-0472">Membrane</keyword>
<dbReference type="EMBL" id="JMIX01000003">
    <property type="protein sequence ID" value="KEO98627.1"/>
    <property type="molecule type" value="Genomic_DNA"/>
</dbReference>
<dbReference type="SMART" id="SM00052">
    <property type="entry name" value="EAL"/>
    <property type="match status" value="1"/>
</dbReference>
<dbReference type="CDD" id="cd01948">
    <property type="entry name" value="EAL"/>
    <property type="match status" value="1"/>
</dbReference>
<evidence type="ECO:0000256" key="1">
    <source>
        <dbReference type="SAM" id="MobiDB-lite"/>
    </source>
</evidence>
<dbReference type="OrthoDB" id="9814202at2"/>
<feature type="compositionally biased region" description="Basic and acidic residues" evidence="1">
    <location>
        <begin position="570"/>
        <end position="580"/>
    </location>
</feature>
<feature type="region of interest" description="Disordered" evidence="1">
    <location>
        <begin position="1"/>
        <end position="22"/>
    </location>
</feature>
<evidence type="ECO:0000259" key="3">
    <source>
        <dbReference type="PROSITE" id="PS50883"/>
    </source>
</evidence>
<feature type="domain" description="EAL" evidence="3">
    <location>
        <begin position="286"/>
        <end position="536"/>
    </location>
</feature>
<gene>
    <name evidence="5" type="ORF">EH32_05860</name>
</gene>
<dbReference type="InterPro" id="IPR029787">
    <property type="entry name" value="Nucleotide_cyclase"/>
</dbReference>
<dbReference type="AlphaFoldDB" id="A0A074NLL2"/>
<proteinExistence type="predicted"/>
<reference evidence="5 6" key="1">
    <citation type="submission" date="2014-04" db="EMBL/GenBank/DDBJ databases">
        <title>A comprehensive comparison of genomes of Erythrobacter spp. Strains.</title>
        <authorList>
            <person name="Zheng Q."/>
        </authorList>
    </citation>
    <scope>NUCLEOTIDE SEQUENCE [LARGE SCALE GENOMIC DNA]</scope>
    <source>
        <strain evidence="5 6">DSM 8509</strain>
    </source>
</reference>
<organism evidence="5 6">
    <name type="scientific">Erythrobacter litoralis</name>
    <dbReference type="NCBI Taxonomy" id="39960"/>
    <lineage>
        <taxon>Bacteria</taxon>
        <taxon>Pseudomonadati</taxon>
        <taxon>Pseudomonadota</taxon>
        <taxon>Alphaproteobacteria</taxon>
        <taxon>Sphingomonadales</taxon>
        <taxon>Erythrobacteraceae</taxon>
        <taxon>Erythrobacter/Porphyrobacter group</taxon>
        <taxon>Erythrobacter</taxon>
    </lineage>
</organism>
<feature type="transmembrane region" description="Helical" evidence="2">
    <location>
        <begin position="29"/>
        <end position="51"/>
    </location>
</feature>
<name>A0A074NLL2_9SPHN</name>
<dbReference type="Pfam" id="PF00990">
    <property type="entry name" value="GGDEF"/>
    <property type="match status" value="1"/>
</dbReference>
<dbReference type="Proteomes" id="UP000027866">
    <property type="component" value="Unassembled WGS sequence"/>
</dbReference>
<dbReference type="Gene3D" id="3.30.70.270">
    <property type="match status" value="1"/>
</dbReference>
<keyword evidence="2" id="KW-0812">Transmembrane</keyword>
<dbReference type="SUPFAM" id="SSF141868">
    <property type="entry name" value="EAL domain-like"/>
    <property type="match status" value="1"/>
</dbReference>
<dbReference type="InterPro" id="IPR000160">
    <property type="entry name" value="GGDEF_dom"/>
</dbReference>
<dbReference type="InterPro" id="IPR052155">
    <property type="entry name" value="Biofilm_reg_signaling"/>
</dbReference>
<dbReference type="SUPFAM" id="SSF55073">
    <property type="entry name" value="Nucleotide cyclase"/>
    <property type="match status" value="1"/>
</dbReference>
<evidence type="ECO:0000313" key="6">
    <source>
        <dbReference type="Proteomes" id="UP000027866"/>
    </source>
</evidence>
<feature type="domain" description="GGDEF" evidence="4">
    <location>
        <begin position="137"/>
        <end position="277"/>
    </location>
</feature>
<evidence type="ECO:0000313" key="5">
    <source>
        <dbReference type="EMBL" id="KEO98627.1"/>
    </source>
</evidence>
<dbReference type="Pfam" id="PF00563">
    <property type="entry name" value="EAL"/>
    <property type="match status" value="1"/>
</dbReference>
<dbReference type="PROSITE" id="PS50887">
    <property type="entry name" value="GGDEF"/>
    <property type="match status" value="1"/>
</dbReference>
<dbReference type="PANTHER" id="PTHR44757">
    <property type="entry name" value="DIGUANYLATE CYCLASE DGCP"/>
    <property type="match status" value="1"/>
</dbReference>
<feature type="region of interest" description="Disordered" evidence="1">
    <location>
        <begin position="570"/>
        <end position="618"/>
    </location>
</feature>
<dbReference type="Gene3D" id="3.20.20.450">
    <property type="entry name" value="EAL domain"/>
    <property type="match status" value="1"/>
</dbReference>
<dbReference type="PROSITE" id="PS50883">
    <property type="entry name" value="EAL"/>
    <property type="match status" value="1"/>
</dbReference>
<dbReference type="InterPro" id="IPR035919">
    <property type="entry name" value="EAL_sf"/>
</dbReference>
<dbReference type="InterPro" id="IPR001633">
    <property type="entry name" value="EAL_dom"/>
</dbReference>
<keyword evidence="6" id="KW-1185">Reference proteome</keyword>
<feature type="compositionally biased region" description="Polar residues" evidence="1">
    <location>
        <begin position="1"/>
        <end position="12"/>
    </location>
</feature>
<dbReference type="SMART" id="SM00267">
    <property type="entry name" value="GGDEF"/>
    <property type="match status" value="1"/>
</dbReference>
<dbReference type="KEGG" id="elq:Ga0102493_112884"/>
<accession>A0A074NLL2</accession>
<feature type="transmembrane region" description="Helical" evidence="2">
    <location>
        <begin position="63"/>
        <end position="83"/>
    </location>
</feature>